<keyword evidence="11" id="KW-0472">Membrane</keyword>
<dbReference type="InterPro" id="IPR010226">
    <property type="entry name" value="NADH_quinone_OxRdtase_chainI"/>
</dbReference>
<feature type="compositionally biased region" description="Low complexity" evidence="12">
    <location>
        <begin position="155"/>
        <end position="168"/>
    </location>
</feature>
<dbReference type="Pfam" id="PF12838">
    <property type="entry name" value="Fer4_7"/>
    <property type="match status" value="1"/>
</dbReference>
<keyword evidence="2" id="KW-0004">4Fe-4S</keyword>
<protein>
    <submittedName>
        <fullName evidence="14">NADH-quinone oxidoreductase subunit I</fullName>
    </submittedName>
</protein>
<dbReference type="SUPFAM" id="SSF46548">
    <property type="entry name" value="alpha-helical ferredoxin"/>
    <property type="match status" value="1"/>
</dbReference>
<evidence type="ECO:0000256" key="7">
    <source>
        <dbReference type="ARBA" id="ARBA00023004"/>
    </source>
</evidence>
<accession>A0A5S4ZSR0</accession>
<dbReference type="GO" id="GO:0016020">
    <property type="term" value="C:membrane"/>
    <property type="evidence" value="ECO:0007669"/>
    <property type="project" value="InterPro"/>
</dbReference>
<evidence type="ECO:0000259" key="13">
    <source>
        <dbReference type="PROSITE" id="PS51379"/>
    </source>
</evidence>
<evidence type="ECO:0000256" key="2">
    <source>
        <dbReference type="ARBA" id="ARBA00022485"/>
    </source>
</evidence>
<name>A0A5S4ZSR0_9FIRM</name>
<reference evidence="14 15" key="1">
    <citation type="submission" date="2019-07" db="EMBL/GenBank/DDBJ databases">
        <title>Genomic Encyclopedia of Type Strains, Phase I: the one thousand microbial genomes (KMG-I) project.</title>
        <authorList>
            <person name="Kyrpides N."/>
        </authorList>
    </citation>
    <scope>NUCLEOTIDE SEQUENCE [LARGE SCALE GENOMIC DNA]</scope>
    <source>
        <strain evidence="14 15">DSM 6562</strain>
    </source>
</reference>
<keyword evidence="15" id="KW-1185">Reference proteome</keyword>
<dbReference type="InterPro" id="IPR017896">
    <property type="entry name" value="4Fe4S_Fe-S-bd"/>
</dbReference>
<evidence type="ECO:0000313" key="15">
    <source>
        <dbReference type="Proteomes" id="UP000323166"/>
    </source>
</evidence>
<keyword evidence="7" id="KW-0408">Iron</keyword>
<keyword evidence="1" id="KW-1003">Cell membrane</keyword>
<dbReference type="InterPro" id="IPR017900">
    <property type="entry name" value="4Fe4S_Fe_S_CS"/>
</dbReference>
<feature type="region of interest" description="Disordered" evidence="12">
    <location>
        <begin position="129"/>
        <end position="174"/>
    </location>
</feature>
<evidence type="ECO:0000256" key="9">
    <source>
        <dbReference type="ARBA" id="ARBA00023027"/>
    </source>
</evidence>
<evidence type="ECO:0000256" key="1">
    <source>
        <dbReference type="ARBA" id="ARBA00022475"/>
    </source>
</evidence>
<keyword evidence="5" id="KW-0677">Repeat</keyword>
<evidence type="ECO:0000256" key="3">
    <source>
        <dbReference type="ARBA" id="ARBA00022719"/>
    </source>
</evidence>
<proteinExistence type="predicted"/>
<keyword evidence="10" id="KW-0830">Ubiquinone</keyword>
<dbReference type="PANTHER" id="PTHR10849">
    <property type="entry name" value="NADH DEHYDROGENASE UBIQUINONE IRON-SULFUR PROTEIN 8, MITOCHONDRIAL"/>
    <property type="match status" value="1"/>
</dbReference>
<gene>
    <name evidence="14" type="ORF">LX24_01903</name>
</gene>
<evidence type="ECO:0000313" key="14">
    <source>
        <dbReference type="EMBL" id="TYO95174.1"/>
    </source>
</evidence>
<evidence type="ECO:0000256" key="4">
    <source>
        <dbReference type="ARBA" id="ARBA00022723"/>
    </source>
</evidence>
<evidence type="ECO:0000256" key="8">
    <source>
        <dbReference type="ARBA" id="ARBA00023014"/>
    </source>
</evidence>
<dbReference type="GO" id="GO:0016651">
    <property type="term" value="F:oxidoreductase activity, acting on NAD(P)H"/>
    <property type="evidence" value="ECO:0007669"/>
    <property type="project" value="InterPro"/>
</dbReference>
<dbReference type="GO" id="GO:0046872">
    <property type="term" value="F:metal ion binding"/>
    <property type="evidence" value="ECO:0007669"/>
    <property type="project" value="UniProtKB-KW"/>
</dbReference>
<evidence type="ECO:0000256" key="6">
    <source>
        <dbReference type="ARBA" id="ARBA00022967"/>
    </source>
</evidence>
<dbReference type="PROSITE" id="PS00198">
    <property type="entry name" value="4FE4S_FER_1"/>
    <property type="match status" value="1"/>
</dbReference>
<comment type="caution">
    <text evidence="14">The sequence shown here is derived from an EMBL/GenBank/DDBJ whole genome shotgun (WGS) entry which is preliminary data.</text>
</comment>
<dbReference type="PANTHER" id="PTHR10849:SF24">
    <property type="entry name" value="NADH-QUINONE OXIDOREDUCTASE SUBUNIT I 2"/>
    <property type="match status" value="1"/>
</dbReference>
<dbReference type="Gene3D" id="3.30.70.3270">
    <property type="match status" value="1"/>
</dbReference>
<dbReference type="EMBL" id="VNHM01000009">
    <property type="protein sequence ID" value="TYO95174.1"/>
    <property type="molecule type" value="Genomic_DNA"/>
</dbReference>
<dbReference type="Proteomes" id="UP000323166">
    <property type="component" value="Unassembled WGS sequence"/>
</dbReference>
<keyword evidence="8" id="KW-0411">Iron-sulfur</keyword>
<organism evidence="14 15">
    <name type="scientific">Desulfallas thermosapovorans DSM 6562</name>
    <dbReference type="NCBI Taxonomy" id="1121431"/>
    <lineage>
        <taxon>Bacteria</taxon>
        <taxon>Bacillati</taxon>
        <taxon>Bacillota</taxon>
        <taxon>Clostridia</taxon>
        <taxon>Eubacteriales</taxon>
        <taxon>Desulfallaceae</taxon>
        <taxon>Desulfallas</taxon>
    </lineage>
</organism>
<evidence type="ECO:0000256" key="5">
    <source>
        <dbReference type="ARBA" id="ARBA00022737"/>
    </source>
</evidence>
<keyword evidence="4" id="KW-0479">Metal-binding</keyword>
<evidence type="ECO:0000256" key="12">
    <source>
        <dbReference type="SAM" id="MobiDB-lite"/>
    </source>
</evidence>
<feature type="domain" description="4Fe-4S ferredoxin-type" evidence="13">
    <location>
        <begin position="39"/>
        <end position="68"/>
    </location>
</feature>
<sequence>MFGKGLVKGLQITWKEFWAPKLTVQYPEVQHTIPERFHGKFVLDVDKCIACGLCANACPNRVIDLKKQKVGKKQFLTDYVMNIQYCMYCGMCVESCNKDALHFSKDFNMNQYFYRDIPLVLVRREAPAEPVEEEAPAAKAAPKPKPKPKAKAEKSAAPAAAEVAAGKAPGKEGQ</sequence>
<keyword evidence="9" id="KW-0520">NAD</keyword>
<evidence type="ECO:0000256" key="10">
    <source>
        <dbReference type="ARBA" id="ARBA00023075"/>
    </source>
</evidence>
<keyword evidence="6" id="KW-1278">Translocase</keyword>
<dbReference type="GO" id="GO:0051539">
    <property type="term" value="F:4 iron, 4 sulfur cluster binding"/>
    <property type="evidence" value="ECO:0007669"/>
    <property type="project" value="UniProtKB-KW"/>
</dbReference>
<dbReference type="GO" id="GO:0048038">
    <property type="term" value="F:quinone binding"/>
    <property type="evidence" value="ECO:0007669"/>
    <property type="project" value="UniProtKB-KW"/>
</dbReference>
<feature type="domain" description="4Fe-4S ferredoxin-type" evidence="13">
    <location>
        <begin position="77"/>
        <end position="106"/>
    </location>
</feature>
<dbReference type="RefSeq" id="WP_166511908.1">
    <property type="nucleotide sequence ID" value="NZ_VNHM01000009.1"/>
</dbReference>
<dbReference type="PROSITE" id="PS51379">
    <property type="entry name" value="4FE4S_FER_2"/>
    <property type="match status" value="2"/>
</dbReference>
<dbReference type="AlphaFoldDB" id="A0A5S4ZSR0"/>
<evidence type="ECO:0000256" key="11">
    <source>
        <dbReference type="ARBA" id="ARBA00023136"/>
    </source>
</evidence>
<keyword evidence="3" id="KW-0874">Quinone</keyword>